<dbReference type="GO" id="GO:0009100">
    <property type="term" value="P:glycoprotein metabolic process"/>
    <property type="evidence" value="ECO:0007669"/>
    <property type="project" value="UniProtKB-ARBA"/>
</dbReference>
<gene>
    <name evidence="2" type="ORF">BPS1E_1060</name>
</gene>
<name>A0A267WM19_BIFPS</name>
<dbReference type="EMBL" id="MNLB01000004">
    <property type="protein sequence ID" value="PAC73668.1"/>
    <property type="molecule type" value="Genomic_DNA"/>
</dbReference>
<evidence type="ECO:0000259" key="1">
    <source>
        <dbReference type="Pfam" id="PF04991"/>
    </source>
</evidence>
<protein>
    <submittedName>
        <fullName evidence="2">LicD family</fullName>
    </submittedName>
</protein>
<feature type="domain" description="LicD/FKTN/FKRP nucleotidyltransferase" evidence="1">
    <location>
        <begin position="123"/>
        <end position="334"/>
    </location>
</feature>
<dbReference type="Proteomes" id="UP000216789">
    <property type="component" value="Unassembled WGS sequence"/>
</dbReference>
<dbReference type="PANTHER" id="PTHR43404">
    <property type="entry name" value="LIPOPOLYSACCHARIDE CHOLINEPHOSPHOTRANSFERASE LICD"/>
    <property type="match status" value="1"/>
</dbReference>
<reference evidence="2 3" key="1">
    <citation type="journal article" date="2017" name="ISME J.">
        <title>Unveiling bifidobacterial biogeography across the mammalian branch of the tree of life.</title>
        <authorList>
            <person name="Milani C."/>
            <person name="Mangifesta M."/>
            <person name="Mancabelli L."/>
            <person name="Lugli G.A."/>
            <person name="James K."/>
            <person name="Duranti S."/>
            <person name="Turroni F."/>
            <person name="Ferrario C."/>
            <person name="Ossiprandi M.C."/>
            <person name="van Sinderen D."/>
            <person name="Ventura M."/>
        </authorList>
    </citation>
    <scope>NUCLEOTIDE SEQUENCE [LARGE SCALE GENOMIC DNA]</scope>
    <source>
        <strain evidence="2 3">1E</strain>
    </source>
</reference>
<dbReference type="Pfam" id="PF04991">
    <property type="entry name" value="LicD"/>
    <property type="match status" value="1"/>
</dbReference>
<accession>A0A267WM19</accession>
<organism evidence="2 3">
    <name type="scientific">Bifidobacterium pseudocatenulatum</name>
    <dbReference type="NCBI Taxonomy" id="28026"/>
    <lineage>
        <taxon>Bacteria</taxon>
        <taxon>Bacillati</taxon>
        <taxon>Actinomycetota</taxon>
        <taxon>Actinomycetes</taxon>
        <taxon>Bifidobacteriales</taxon>
        <taxon>Bifidobacteriaceae</taxon>
        <taxon>Bifidobacterium</taxon>
    </lineage>
</organism>
<dbReference type="InterPro" id="IPR007074">
    <property type="entry name" value="LicD/FKTN/FKRP_NTP_transf"/>
</dbReference>
<dbReference type="PANTHER" id="PTHR43404:SF2">
    <property type="entry name" value="LIPOPOLYSACCHARIDE CHOLINEPHOSPHOTRANSFERASE LICD"/>
    <property type="match status" value="1"/>
</dbReference>
<evidence type="ECO:0000313" key="3">
    <source>
        <dbReference type="Proteomes" id="UP000216789"/>
    </source>
</evidence>
<dbReference type="RefSeq" id="WP_095279584.1">
    <property type="nucleotide sequence ID" value="NZ_MNLB01000004.1"/>
</dbReference>
<dbReference type="AlphaFoldDB" id="A0A267WM19"/>
<dbReference type="InterPro" id="IPR052942">
    <property type="entry name" value="LPS_cholinephosphotransferase"/>
</dbReference>
<proteinExistence type="predicted"/>
<evidence type="ECO:0000313" key="2">
    <source>
        <dbReference type="EMBL" id="PAC73668.1"/>
    </source>
</evidence>
<comment type="caution">
    <text evidence="2">The sequence shown here is derived from an EMBL/GenBank/DDBJ whole genome shotgun (WGS) entry which is preliminary data.</text>
</comment>
<sequence>MSLLQRIKQHLLPPSSRSFHAFETNANSEMHQLRLENASLMQQLAYMSDQLTQITEQVNQIQAEHAYEQQRDMMLFWAEYQKPSESPIAAKKRFFRSLPKAKGNLQLLQDNQIKLFKEFDSICRNNGIIYWAGSGTLLGAYLYEDIIPWDDDIDVFMTRSQIAQLQELLESDCTYRITTLWDWYVPCKQIRFCLQDTNNPAFIDLFPLDLTNSDPEYAWNRVLEERASFVKDIRNEFQGTEWESIPYLPTTHPITKNIERLYREHVASLHDDINYVSSFEDATGLTRGIENIDELHSTGPYPINDWIPTQDMKYRDFSVMACSAWNTYLTRHYGNYFKIPKDINSHEHVANDYLNSEAVQNSMHRYLGK</sequence>